<evidence type="ECO:0000313" key="11">
    <source>
        <dbReference type="Proteomes" id="UP000178315"/>
    </source>
</evidence>
<dbReference type="AlphaFoldDB" id="A0A1G2A8I5"/>
<dbReference type="GO" id="GO:0009306">
    <property type="term" value="P:protein secretion"/>
    <property type="evidence" value="ECO:0007669"/>
    <property type="project" value="UniProtKB-UniRule"/>
</dbReference>
<comment type="function">
    <text evidence="9">Involved in protein export. Participates in an early event of protein translocation.</text>
</comment>
<sequence>MLTVIQIILSLPLIVAILLQAKGAGLSGVFGGEGNVYRTKRGAEKTLFIFTIVIAVLFFSVALLNVIFVEL</sequence>
<keyword evidence="4 9" id="KW-0812">Transmembrane</keyword>
<comment type="caution">
    <text evidence="9">Lacks conserved residue(s) required for the propagation of feature annotation.</text>
</comment>
<feature type="transmembrane region" description="Helical" evidence="9">
    <location>
        <begin position="47"/>
        <end position="69"/>
    </location>
</feature>
<dbReference type="InterPro" id="IPR004692">
    <property type="entry name" value="SecG"/>
</dbReference>
<evidence type="ECO:0000256" key="2">
    <source>
        <dbReference type="ARBA" id="ARBA00008445"/>
    </source>
</evidence>
<evidence type="ECO:0000256" key="3">
    <source>
        <dbReference type="ARBA" id="ARBA00022448"/>
    </source>
</evidence>
<organism evidence="10 11">
    <name type="scientific">Candidatus Jacksonbacteria bacterium RIFCSPLOWO2_02_FULL_44_20</name>
    <dbReference type="NCBI Taxonomy" id="1798460"/>
    <lineage>
        <taxon>Bacteria</taxon>
        <taxon>Candidatus Jacksoniibacteriota</taxon>
    </lineage>
</organism>
<protein>
    <recommendedName>
        <fullName evidence="9">Protein-export membrane protein SecG</fullName>
    </recommendedName>
</protein>
<accession>A0A1G2A8I5</accession>
<gene>
    <name evidence="10" type="ORF">A3H61_05385</name>
</gene>
<keyword evidence="8 9" id="KW-0472">Membrane</keyword>
<dbReference type="GO" id="GO:0015450">
    <property type="term" value="F:protein-transporting ATPase activity"/>
    <property type="evidence" value="ECO:0007669"/>
    <property type="project" value="UniProtKB-UniRule"/>
</dbReference>
<evidence type="ECO:0000256" key="8">
    <source>
        <dbReference type="ARBA" id="ARBA00023136"/>
    </source>
</evidence>
<evidence type="ECO:0000313" key="10">
    <source>
        <dbReference type="EMBL" id="OGY73203.1"/>
    </source>
</evidence>
<name>A0A1G2A8I5_9BACT</name>
<evidence type="ECO:0000256" key="9">
    <source>
        <dbReference type="RuleBase" id="RU365087"/>
    </source>
</evidence>
<keyword evidence="9" id="KW-1003">Cell membrane</keyword>
<dbReference type="GO" id="GO:0005886">
    <property type="term" value="C:plasma membrane"/>
    <property type="evidence" value="ECO:0007669"/>
    <property type="project" value="UniProtKB-SubCell"/>
</dbReference>
<evidence type="ECO:0000256" key="5">
    <source>
        <dbReference type="ARBA" id="ARBA00022927"/>
    </source>
</evidence>
<dbReference type="EMBL" id="MHJU01000016">
    <property type="protein sequence ID" value="OGY73203.1"/>
    <property type="molecule type" value="Genomic_DNA"/>
</dbReference>
<comment type="caution">
    <text evidence="10">The sequence shown here is derived from an EMBL/GenBank/DDBJ whole genome shotgun (WGS) entry which is preliminary data.</text>
</comment>
<proteinExistence type="inferred from homology"/>
<keyword evidence="6 9" id="KW-1133">Transmembrane helix</keyword>
<reference evidence="10 11" key="1">
    <citation type="journal article" date="2016" name="Nat. Commun.">
        <title>Thousands of microbial genomes shed light on interconnected biogeochemical processes in an aquifer system.</title>
        <authorList>
            <person name="Anantharaman K."/>
            <person name="Brown C.T."/>
            <person name="Hug L.A."/>
            <person name="Sharon I."/>
            <person name="Castelle C.J."/>
            <person name="Probst A.J."/>
            <person name="Thomas B.C."/>
            <person name="Singh A."/>
            <person name="Wilkins M.J."/>
            <person name="Karaoz U."/>
            <person name="Brodie E.L."/>
            <person name="Williams K.H."/>
            <person name="Hubbard S.S."/>
            <person name="Banfield J.F."/>
        </authorList>
    </citation>
    <scope>NUCLEOTIDE SEQUENCE [LARGE SCALE GENOMIC DNA]</scope>
</reference>
<keyword evidence="5 9" id="KW-0653">Protein transport</keyword>
<comment type="similarity">
    <text evidence="2 9">Belongs to the SecG family.</text>
</comment>
<comment type="subcellular location">
    <subcellularLocation>
        <location evidence="9">Cell membrane</location>
        <topology evidence="9">Multi-pass membrane protein</topology>
    </subcellularLocation>
    <subcellularLocation>
        <location evidence="1">Membrane</location>
        <topology evidence="1">Multi-pass membrane protein</topology>
    </subcellularLocation>
</comment>
<evidence type="ECO:0000256" key="4">
    <source>
        <dbReference type="ARBA" id="ARBA00022692"/>
    </source>
</evidence>
<dbReference type="NCBIfam" id="TIGR00810">
    <property type="entry name" value="secG"/>
    <property type="match status" value="1"/>
</dbReference>
<keyword evidence="7 9" id="KW-0811">Translocation</keyword>
<evidence type="ECO:0000256" key="1">
    <source>
        <dbReference type="ARBA" id="ARBA00004141"/>
    </source>
</evidence>
<evidence type="ECO:0000256" key="7">
    <source>
        <dbReference type="ARBA" id="ARBA00023010"/>
    </source>
</evidence>
<dbReference type="Proteomes" id="UP000178315">
    <property type="component" value="Unassembled WGS sequence"/>
</dbReference>
<keyword evidence="3 9" id="KW-0813">Transport</keyword>
<dbReference type="Pfam" id="PF03840">
    <property type="entry name" value="SecG"/>
    <property type="match status" value="1"/>
</dbReference>
<evidence type="ECO:0000256" key="6">
    <source>
        <dbReference type="ARBA" id="ARBA00022989"/>
    </source>
</evidence>